<protein>
    <submittedName>
        <fullName evidence="2">Uncharacterized protein</fullName>
    </submittedName>
</protein>
<dbReference type="Proteomes" id="UP000499080">
    <property type="component" value="Unassembled WGS sequence"/>
</dbReference>
<organism evidence="2 3">
    <name type="scientific">Araneus ventricosus</name>
    <name type="common">Orbweaver spider</name>
    <name type="synonym">Epeira ventricosa</name>
    <dbReference type="NCBI Taxonomy" id="182803"/>
    <lineage>
        <taxon>Eukaryota</taxon>
        <taxon>Metazoa</taxon>
        <taxon>Ecdysozoa</taxon>
        <taxon>Arthropoda</taxon>
        <taxon>Chelicerata</taxon>
        <taxon>Arachnida</taxon>
        <taxon>Araneae</taxon>
        <taxon>Araneomorphae</taxon>
        <taxon>Entelegynae</taxon>
        <taxon>Araneoidea</taxon>
        <taxon>Araneidae</taxon>
        <taxon>Araneus</taxon>
    </lineage>
</organism>
<dbReference type="EMBL" id="BGPR01012625">
    <property type="protein sequence ID" value="GBN56920.1"/>
    <property type="molecule type" value="Genomic_DNA"/>
</dbReference>
<evidence type="ECO:0000313" key="3">
    <source>
        <dbReference type="Proteomes" id="UP000499080"/>
    </source>
</evidence>
<name>A0A4Y2Q215_ARAVE</name>
<feature type="region of interest" description="Disordered" evidence="1">
    <location>
        <begin position="1"/>
        <end position="21"/>
    </location>
</feature>
<keyword evidence="3" id="KW-1185">Reference proteome</keyword>
<sequence>MSRTTPKLAPISSNFRTTPARPGRSAVTHIFKWVTVVHHTSRKTYDSLRVIQRATAPHTRQIFVGFGSQTWNPPKPRPYQ</sequence>
<feature type="compositionally biased region" description="Polar residues" evidence="1">
    <location>
        <begin position="1"/>
        <end position="17"/>
    </location>
</feature>
<evidence type="ECO:0000313" key="2">
    <source>
        <dbReference type="EMBL" id="GBN56920.1"/>
    </source>
</evidence>
<dbReference type="AlphaFoldDB" id="A0A4Y2Q215"/>
<reference evidence="2 3" key="1">
    <citation type="journal article" date="2019" name="Sci. Rep.">
        <title>Orb-weaving spider Araneus ventricosus genome elucidates the spidroin gene catalogue.</title>
        <authorList>
            <person name="Kono N."/>
            <person name="Nakamura H."/>
            <person name="Ohtoshi R."/>
            <person name="Moran D.A.P."/>
            <person name="Shinohara A."/>
            <person name="Yoshida Y."/>
            <person name="Fujiwara M."/>
            <person name="Mori M."/>
            <person name="Tomita M."/>
            <person name="Arakawa K."/>
        </authorList>
    </citation>
    <scope>NUCLEOTIDE SEQUENCE [LARGE SCALE GENOMIC DNA]</scope>
</reference>
<comment type="caution">
    <text evidence="2">The sequence shown here is derived from an EMBL/GenBank/DDBJ whole genome shotgun (WGS) entry which is preliminary data.</text>
</comment>
<proteinExistence type="predicted"/>
<gene>
    <name evidence="2" type="ORF">AVEN_177460_1</name>
</gene>
<accession>A0A4Y2Q215</accession>
<evidence type="ECO:0000256" key="1">
    <source>
        <dbReference type="SAM" id="MobiDB-lite"/>
    </source>
</evidence>